<evidence type="ECO:0000313" key="2">
    <source>
        <dbReference type="EMBL" id="TWT76246.1"/>
    </source>
</evidence>
<evidence type="ECO:0000313" key="3">
    <source>
        <dbReference type="Proteomes" id="UP000315010"/>
    </source>
</evidence>
<organism evidence="2 3">
    <name type="scientific">Novipirellula herctigrandis</name>
    <dbReference type="NCBI Taxonomy" id="2527986"/>
    <lineage>
        <taxon>Bacteria</taxon>
        <taxon>Pseudomonadati</taxon>
        <taxon>Planctomycetota</taxon>
        <taxon>Planctomycetia</taxon>
        <taxon>Pirellulales</taxon>
        <taxon>Pirellulaceae</taxon>
        <taxon>Novipirellula</taxon>
    </lineage>
</organism>
<keyword evidence="3" id="KW-1185">Reference proteome</keyword>
<dbReference type="OrthoDB" id="222074at2"/>
<sequence>MPSYDECCVLLPCSTLEDFPSDASEEDARSLLAAWTVLWHPKLISENEQIPTWYRADGPPDTTTGNRVIVVPRSSVSMLPDGFEQKCRDNDSIKWIDGANRNEMLGKLSDLLPQSFQPLQASHRTASVEDFFALGYAFLQVQVMTRRLRYTSNLDEIYFEKCVVSAANGFIQGDPEATVTSLHDAFDCLAQERDHYFTSDPHLIDLTLLSDSTLEKFFGSLPNSNETAPNGSDAPSPTSDREQEGVLPTPTNVLVDQPIAKSIQNLGSEKVTLLRNLIENQSLGWAGGGPSGDVSLSTETYTGAENQITQAFGETSDIVGIRPPVYARYSGSTPSDMTKVIASLGVAGMISVDFANGTGFSDEAKVVQKGGSVELHTLSAKPIDAASEIPFLAIGAKLGEAIDSGEIAVALMVHWPSLEGDTYRLLRTAASWSLVLGRCWTMEEFFRTGEQPYHHNSSINTAGRADLELTQRVERGEPDPLSRLARQTKQSIDQQNQAMLAAMLEIATGKKLPAGESVEDAERLSQLARAIGLVPSSDKSNMCILNPNACPIRTQIEILGDPHRDKQVYASSGSGKQSIVTVDVSAFGFSVIRNEAIGQSTGRTIGQRIRDVASGTGWFSSTKPIVVNDSLLNAFMEVAIDPESGGIKGVYSGSTRGNRFSLRLVSVGNAANVSKMKVKNKDGEKKPIMKADKIKTVTSRLDIGVIESTGSIVDGDGEKIAKFELTYTLRRGERMLSVAAKLDTRASFGDDPWRNYFALRCAVATDAVIPKLIVRDKIHKANSRRLVAPLGILLDESDRQTLIASSGMAYHRRVEDRFFDTLLCAKGESKQDFTIHYGFEVADPVSTARSVMADPLTMAVEPVDVDASRGWLIHASPKEVFVADMKTVTDNQGQLLAIVRLIQTRSRGCNAALQFCRGVAQAARLTRGSHLPTEELLRSFASEAGSNQLTIEKDRIKLAMAAHEVVDILVRFEGTP</sequence>
<dbReference type="Proteomes" id="UP000315010">
    <property type="component" value="Unassembled WGS sequence"/>
</dbReference>
<protein>
    <submittedName>
        <fullName evidence="2">Uncharacterized protein</fullName>
    </submittedName>
</protein>
<dbReference type="RefSeq" id="WP_146404047.1">
    <property type="nucleotide sequence ID" value="NZ_SJPJ01000002.1"/>
</dbReference>
<evidence type="ECO:0000256" key="1">
    <source>
        <dbReference type="SAM" id="MobiDB-lite"/>
    </source>
</evidence>
<gene>
    <name evidence="2" type="ORF">CA13_67380</name>
</gene>
<feature type="region of interest" description="Disordered" evidence="1">
    <location>
        <begin position="220"/>
        <end position="251"/>
    </location>
</feature>
<dbReference type="AlphaFoldDB" id="A0A5C5YMZ4"/>
<accession>A0A5C5YMZ4</accession>
<reference evidence="2 3" key="1">
    <citation type="submission" date="2019-02" db="EMBL/GenBank/DDBJ databases">
        <title>Deep-cultivation of Planctomycetes and their phenomic and genomic characterization uncovers novel biology.</title>
        <authorList>
            <person name="Wiegand S."/>
            <person name="Jogler M."/>
            <person name="Boedeker C."/>
            <person name="Pinto D."/>
            <person name="Vollmers J."/>
            <person name="Rivas-Marin E."/>
            <person name="Kohn T."/>
            <person name="Peeters S.H."/>
            <person name="Heuer A."/>
            <person name="Rast P."/>
            <person name="Oberbeckmann S."/>
            <person name="Bunk B."/>
            <person name="Jeske O."/>
            <person name="Meyerdierks A."/>
            <person name="Storesund J.E."/>
            <person name="Kallscheuer N."/>
            <person name="Luecker S."/>
            <person name="Lage O.M."/>
            <person name="Pohl T."/>
            <person name="Merkel B.J."/>
            <person name="Hornburger P."/>
            <person name="Mueller R.-W."/>
            <person name="Bruemmer F."/>
            <person name="Labrenz M."/>
            <person name="Spormann A.M."/>
            <person name="Op Den Camp H."/>
            <person name="Overmann J."/>
            <person name="Amann R."/>
            <person name="Jetten M.S.M."/>
            <person name="Mascher T."/>
            <person name="Medema M.H."/>
            <person name="Devos D.P."/>
            <person name="Kaster A.-K."/>
            <person name="Ovreas L."/>
            <person name="Rohde M."/>
            <person name="Galperin M.Y."/>
            <person name="Jogler C."/>
        </authorList>
    </citation>
    <scope>NUCLEOTIDE SEQUENCE [LARGE SCALE GENOMIC DNA]</scope>
    <source>
        <strain evidence="2 3">CA13</strain>
    </source>
</reference>
<dbReference type="EMBL" id="SJPJ01000002">
    <property type="protein sequence ID" value="TWT76246.1"/>
    <property type="molecule type" value="Genomic_DNA"/>
</dbReference>
<name>A0A5C5YMZ4_9BACT</name>
<proteinExistence type="predicted"/>
<comment type="caution">
    <text evidence="2">The sequence shown here is derived from an EMBL/GenBank/DDBJ whole genome shotgun (WGS) entry which is preliminary data.</text>
</comment>
<feature type="compositionally biased region" description="Polar residues" evidence="1">
    <location>
        <begin position="221"/>
        <end position="238"/>
    </location>
</feature>